<feature type="transmembrane region" description="Helical" evidence="2">
    <location>
        <begin position="6"/>
        <end position="28"/>
    </location>
</feature>
<dbReference type="EMBL" id="QRPH01000003">
    <property type="protein sequence ID" value="RHL96178.1"/>
    <property type="molecule type" value="Genomic_DNA"/>
</dbReference>
<dbReference type="RefSeq" id="WP_118376285.1">
    <property type="nucleotide sequence ID" value="NZ_QRPH01000003.1"/>
</dbReference>
<evidence type="ECO:0000256" key="1">
    <source>
        <dbReference type="SAM" id="MobiDB-lite"/>
    </source>
</evidence>
<keyword evidence="2" id="KW-1133">Transmembrane helix</keyword>
<dbReference type="AlphaFoldDB" id="A0AAQ0RW58"/>
<gene>
    <name evidence="3" type="ORF">DWZ91_04480</name>
</gene>
<comment type="caution">
    <text evidence="3">The sequence shown here is derived from an EMBL/GenBank/DDBJ whole genome shotgun (WGS) entry which is preliminary data.</text>
</comment>
<accession>A0AAQ0RW58</accession>
<protein>
    <submittedName>
        <fullName evidence="3">Uncharacterized protein</fullName>
    </submittedName>
</protein>
<evidence type="ECO:0000313" key="3">
    <source>
        <dbReference type="EMBL" id="RHL96178.1"/>
    </source>
</evidence>
<keyword evidence="2" id="KW-0812">Transmembrane</keyword>
<evidence type="ECO:0000313" key="4">
    <source>
        <dbReference type="Proteomes" id="UP000285613"/>
    </source>
</evidence>
<sequence length="79" mass="8654">MSETLLVAVVGGVCSIGGAALGLIASTIKNQLEAHRLAAQMQEDNQLLWLWNRQLVDHIYKQDPPPPPNPPEGLFDHND</sequence>
<organism evidence="3 4">
    <name type="scientific">Bifidobacterium pseudocatenulatum</name>
    <dbReference type="NCBI Taxonomy" id="28026"/>
    <lineage>
        <taxon>Bacteria</taxon>
        <taxon>Bacillati</taxon>
        <taxon>Actinomycetota</taxon>
        <taxon>Actinomycetes</taxon>
        <taxon>Bifidobacteriales</taxon>
        <taxon>Bifidobacteriaceae</taxon>
        <taxon>Bifidobacterium</taxon>
    </lineage>
</organism>
<feature type="region of interest" description="Disordered" evidence="1">
    <location>
        <begin position="60"/>
        <end position="79"/>
    </location>
</feature>
<name>A0AAQ0RW58_BIFPS</name>
<evidence type="ECO:0000256" key="2">
    <source>
        <dbReference type="SAM" id="Phobius"/>
    </source>
</evidence>
<dbReference type="Proteomes" id="UP000285613">
    <property type="component" value="Unassembled WGS sequence"/>
</dbReference>
<reference evidence="3 4" key="1">
    <citation type="submission" date="2018-08" db="EMBL/GenBank/DDBJ databases">
        <title>A genome reference for cultivated species of the human gut microbiota.</title>
        <authorList>
            <person name="Zou Y."/>
            <person name="Xue W."/>
            <person name="Luo G."/>
        </authorList>
    </citation>
    <scope>NUCLEOTIDE SEQUENCE [LARGE SCALE GENOMIC DNA]</scope>
    <source>
        <strain evidence="3 4">AF36-12AT</strain>
    </source>
</reference>
<keyword evidence="2" id="KW-0472">Membrane</keyword>
<proteinExistence type="predicted"/>